<evidence type="ECO:0000313" key="1">
    <source>
        <dbReference type="EMBL" id="KAK7261437.1"/>
    </source>
</evidence>
<dbReference type="EMBL" id="JAYWIO010000005">
    <property type="protein sequence ID" value="KAK7261437.1"/>
    <property type="molecule type" value="Genomic_DNA"/>
</dbReference>
<gene>
    <name evidence="1" type="ORF">RIF29_27748</name>
</gene>
<dbReference type="AlphaFoldDB" id="A0AAN9EPM8"/>
<name>A0AAN9EPM8_CROPI</name>
<proteinExistence type="predicted"/>
<protein>
    <submittedName>
        <fullName evidence="1">Uncharacterized protein</fullName>
    </submittedName>
</protein>
<comment type="caution">
    <text evidence="1">The sequence shown here is derived from an EMBL/GenBank/DDBJ whole genome shotgun (WGS) entry which is preliminary data.</text>
</comment>
<accession>A0AAN9EPM8</accession>
<reference evidence="1 2" key="1">
    <citation type="submission" date="2024-01" db="EMBL/GenBank/DDBJ databases">
        <title>The genomes of 5 underutilized Papilionoideae crops provide insights into root nodulation and disease resistanc.</title>
        <authorList>
            <person name="Yuan L."/>
        </authorList>
    </citation>
    <scope>NUCLEOTIDE SEQUENCE [LARGE SCALE GENOMIC DNA]</scope>
    <source>
        <strain evidence="1">ZHUSHIDOU_FW_LH</strain>
        <tissue evidence="1">Leaf</tissue>
    </source>
</reference>
<sequence>MGGLRAHIFAGVSGLALHERHTLSPSQPPTHFNKTHRFASTLAFSASPIYLLLLTNSISQPRFLFPHSVFCFFNFKFNY</sequence>
<evidence type="ECO:0000313" key="2">
    <source>
        <dbReference type="Proteomes" id="UP001372338"/>
    </source>
</evidence>
<organism evidence="1 2">
    <name type="scientific">Crotalaria pallida</name>
    <name type="common">Smooth rattlebox</name>
    <name type="synonym">Crotalaria striata</name>
    <dbReference type="NCBI Taxonomy" id="3830"/>
    <lineage>
        <taxon>Eukaryota</taxon>
        <taxon>Viridiplantae</taxon>
        <taxon>Streptophyta</taxon>
        <taxon>Embryophyta</taxon>
        <taxon>Tracheophyta</taxon>
        <taxon>Spermatophyta</taxon>
        <taxon>Magnoliopsida</taxon>
        <taxon>eudicotyledons</taxon>
        <taxon>Gunneridae</taxon>
        <taxon>Pentapetalae</taxon>
        <taxon>rosids</taxon>
        <taxon>fabids</taxon>
        <taxon>Fabales</taxon>
        <taxon>Fabaceae</taxon>
        <taxon>Papilionoideae</taxon>
        <taxon>50 kb inversion clade</taxon>
        <taxon>genistoids sensu lato</taxon>
        <taxon>core genistoids</taxon>
        <taxon>Crotalarieae</taxon>
        <taxon>Crotalaria</taxon>
    </lineage>
</organism>
<keyword evidence="2" id="KW-1185">Reference proteome</keyword>
<dbReference type="Proteomes" id="UP001372338">
    <property type="component" value="Unassembled WGS sequence"/>
</dbReference>